<accession>A0A1Q9AP32</accession>
<dbReference type="OrthoDB" id="9800666at2"/>
<keyword evidence="1" id="KW-0732">Signal</keyword>
<evidence type="ECO:0000313" key="2">
    <source>
        <dbReference type="EMBL" id="OLP57067.1"/>
    </source>
</evidence>
<dbReference type="InterPro" id="IPR014558">
    <property type="entry name" value="UCP029720"/>
</dbReference>
<dbReference type="AlphaFoldDB" id="A0A1Q9AP32"/>
<gene>
    <name evidence="2" type="ORF">BJF92_21450</name>
    <name evidence="3" type="ORF">BTR14_06520</name>
</gene>
<dbReference type="PANTHER" id="PTHR39335">
    <property type="entry name" value="BLL4220 PROTEIN"/>
    <property type="match status" value="1"/>
</dbReference>
<keyword evidence="5" id="KW-1185">Reference proteome</keyword>
<name>A0A1Q9AP32_9HYPH</name>
<dbReference type="GO" id="GO:0043448">
    <property type="term" value="P:alkane catabolic process"/>
    <property type="evidence" value="ECO:0007669"/>
    <property type="project" value="TreeGrafter"/>
</dbReference>
<organism evidence="2 4">
    <name type="scientific">Xaviernesmea rhizosphaerae</name>
    <dbReference type="NCBI Taxonomy" id="1672749"/>
    <lineage>
        <taxon>Bacteria</taxon>
        <taxon>Pseudomonadati</taxon>
        <taxon>Pseudomonadota</taxon>
        <taxon>Alphaproteobacteria</taxon>
        <taxon>Hyphomicrobiales</taxon>
        <taxon>Rhizobiaceae</taxon>
        <taxon>Rhizobium/Agrobacterium group</taxon>
        <taxon>Xaviernesmea</taxon>
    </lineage>
</organism>
<reference evidence="3 5" key="3">
    <citation type="journal article" date="2017" name="Antonie Van Leeuwenhoek">
        <title>Rhizobium rhizosphaerae sp. nov., a novel species isolated from rice rhizosphere.</title>
        <authorList>
            <person name="Zhao J.J."/>
            <person name="Zhang J."/>
            <person name="Zhang R.J."/>
            <person name="Zhang C.W."/>
            <person name="Yin H.Q."/>
            <person name="Zhang X.X."/>
        </authorList>
    </citation>
    <scope>NUCLEOTIDE SEQUENCE [LARGE SCALE GENOMIC DNA]</scope>
    <source>
        <strain evidence="3 5">RD15</strain>
    </source>
</reference>
<evidence type="ECO:0000313" key="3">
    <source>
        <dbReference type="EMBL" id="OQP87089.1"/>
    </source>
</evidence>
<reference evidence="2 4" key="1">
    <citation type="submission" date="2016-09" db="EMBL/GenBank/DDBJ databases">
        <title>Rhizobium sp. nov., a novel species isolated from the rice rhizosphere.</title>
        <authorList>
            <person name="Zhao J."/>
            <person name="Zhang X."/>
        </authorList>
    </citation>
    <scope>NUCLEOTIDE SEQUENCE [LARGE SCALE GENOMIC DNA]</scope>
    <source>
        <strain evidence="2 4">MH17</strain>
    </source>
</reference>
<dbReference type="InterPro" id="IPR005297">
    <property type="entry name" value="Lipoprotein_repeat"/>
</dbReference>
<reference evidence="3" key="2">
    <citation type="submission" date="2016-12" db="EMBL/GenBank/DDBJ databases">
        <authorList>
            <person name="Zhang X."/>
            <person name="Zhao J."/>
        </authorList>
    </citation>
    <scope>NUCLEOTIDE SEQUENCE</scope>
    <source>
        <strain evidence="3">RD15</strain>
    </source>
</reference>
<dbReference type="STRING" id="1672749.BJF92_21450"/>
<sequence>MIKTFLLANLLLISAAPLANAAEDAGGAIKEVETAKGDVLADAKGMTLYTFDKDKNGEPACYDACARKWPPLLAAKGAEASGEFTLVKRHDGTLQWAHEGMPLYLFQNDAKPGDITGDGFGGVWHVAKD</sequence>
<dbReference type="Proteomes" id="UP000192652">
    <property type="component" value="Unassembled WGS sequence"/>
</dbReference>
<dbReference type="PANTHER" id="PTHR39335:SF1">
    <property type="entry name" value="BLL4220 PROTEIN"/>
    <property type="match status" value="1"/>
</dbReference>
<dbReference type="EMBL" id="MSPX01000004">
    <property type="protein sequence ID" value="OQP87089.1"/>
    <property type="molecule type" value="Genomic_DNA"/>
</dbReference>
<evidence type="ECO:0000256" key="1">
    <source>
        <dbReference type="SAM" id="SignalP"/>
    </source>
</evidence>
<comment type="caution">
    <text evidence="2">The sequence shown here is derived from an EMBL/GenBank/DDBJ whole genome shotgun (WGS) entry which is preliminary data.</text>
</comment>
<dbReference type="Proteomes" id="UP000186143">
    <property type="component" value="Unassembled WGS sequence"/>
</dbReference>
<dbReference type="Pfam" id="PF03640">
    <property type="entry name" value="Lipoprotein_15"/>
    <property type="match status" value="2"/>
</dbReference>
<evidence type="ECO:0000313" key="4">
    <source>
        <dbReference type="Proteomes" id="UP000186143"/>
    </source>
</evidence>
<feature type="chain" id="PRO_5012435229" description="Lipoprotein with Yx(FWY)xxD motif" evidence="1">
    <location>
        <begin position="22"/>
        <end position="129"/>
    </location>
</feature>
<evidence type="ECO:0008006" key="6">
    <source>
        <dbReference type="Google" id="ProtNLM"/>
    </source>
</evidence>
<proteinExistence type="predicted"/>
<dbReference type="RefSeq" id="WP_075633419.1">
    <property type="nucleotide sequence ID" value="NZ_MKIO01000020.1"/>
</dbReference>
<feature type="signal peptide" evidence="1">
    <location>
        <begin position="1"/>
        <end position="21"/>
    </location>
</feature>
<evidence type="ECO:0000313" key="5">
    <source>
        <dbReference type="Proteomes" id="UP000192652"/>
    </source>
</evidence>
<dbReference type="PIRSF" id="PIRSF029720">
    <property type="entry name" value="UCP029720"/>
    <property type="match status" value="1"/>
</dbReference>
<dbReference type="EMBL" id="MKIO01000020">
    <property type="protein sequence ID" value="OLP57067.1"/>
    <property type="molecule type" value="Genomic_DNA"/>
</dbReference>
<protein>
    <recommendedName>
        <fullName evidence="6">Lipoprotein with Yx(FWY)xxD motif</fullName>
    </recommendedName>
</protein>